<dbReference type="EMBL" id="MT141529">
    <property type="protein sequence ID" value="QJA64931.1"/>
    <property type="molecule type" value="Genomic_DNA"/>
</dbReference>
<protein>
    <submittedName>
        <fullName evidence="2">Uncharacterized protein</fullName>
    </submittedName>
</protein>
<proteinExistence type="predicted"/>
<evidence type="ECO:0000313" key="1">
    <source>
        <dbReference type="EMBL" id="QJA64931.1"/>
    </source>
</evidence>
<organism evidence="2">
    <name type="scientific">viral metagenome</name>
    <dbReference type="NCBI Taxonomy" id="1070528"/>
    <lineage>
        <taxon>unclassified sequences</taxon>
        <taxon>metagenomes</taxon>
        <taxon>organismal metagenomes</taxon>
    </lineage>
</organism>
<dbReference type="EMBL" id="MT142516">
    <property type="protein sequence ID" value="QJA83711.1"/>
    <property type="molecule type" value="Genomic_DNA"/>
</dbReference>
<sequence>MWGKEINRGDIMKKELEEMEKQTKQWLKDKDERGELMMDFISFMIWRKKVKPWLICALAWDRFNGA</sequence>
<gene>
    <name evidence="2" type="ORF">MM415A00259_0036</name>
    <name evidence="1" type="ORF">MM415B00452_0032</name>
</gene>
<name>A0A6M3KQ15_9ZZZZ</name>
<evidence type="ECO:0000313" key="2">
    <source>
        <dbReference type="EMBL" id="QJA83711.1"/>
    </source>
</evidence>
<accession>A0A6M3KQ15</accession>
<reference evidence="2" key="1">
    <citation type="submission" date="2020-03" db="EMBL/GenBank/DDBJ databases">
        <title>The deep terrestrial virosphere.</title>
        <authorList>
            <person name="Holmfeldt K."/>
            <person name="Nilsson E."/>
            <person name="Simone D."/>
            <person name="Lopez-Fernandez M."/>
            <person name="Wu X."/>
            <person name="de Brujin I."/>
            <person name="Lundin D."/>
            <person name="Andersson A."/>
            <person name="Bertilsson S."/>
            <person name="Dopson M."/>
        </authorList>
    </citation>
    <scope>NUCLEOTIDE SEQUENCE</scope>
    <source>
        <strain evidence="2">MM415A00259</strain>
        <strain evidence="1">MM415B00452</strain>
    </source>
</reference>
<dbReference type="AlphaFoldDB" id="A0A6M3KQ15"/>